<dbReference type="InterPro" id="IPR007074">
    <property type="entry name" value="LicD/FKTN/FKRP_NTP_transf"/>
</dbReference>
<dbReference type="Proteomes" id="UP000184522">
    <property type="component" value="Unassembled WGS sequence"/>
</dbReference>
<protein>
    <submittedName>
        <fullName evidence="2">Lipopolysaccharide cholinephosphotransferase</fullName>
    </submittedName>
</protein>
<dbReference type="InterPro" id="IPR052942">
    <property type="entry name" value="LPS_cholinephosphotransferase"/>
</dbReference>
<dbReference type="RefSeq" id="WP_073083803.1">
    <property type="nucleotide sequence ID" value="NZ_FQWS01000001.1"/>
</dbReference>
<dbReference type="STRING" id="1089305.SAMN05444148_0990"/>
<reference evidence="3" key="1">
    <citation type="submission" date="2016-11" db="EMBL/GenBank/DDBJ databases">
        <authorList>
            <person name="Varghese N."/>
            <person name="Submissions S."/>
        </authorList>
    </citation>
    <scope>NUCLEOTIDE SEQUENCE [LARGE SCALE GENOMIC DNA]</scope>
    <source>
        <strain evidence="3">DSM 25330</strain>
    </source>
</reference>
<keyword evidence="3" id="KW-1185">Reference proteome</keyword>
<evidence type="ECO:0000259" key="1">
    <source>
        <dbReference type="Pfam" id="PF04991"/>
    </source>
</evidence>
<dbReference type="OrthoDB" id="9786100at2"/>
<dbReference type="GO" id="GO:0016740">
    <property type="term" value="F:transferase activity"/>
    <property type="evidence" value="ECO:0007669"/>
    <property type="project" value="UniProtKB-KW"/>
</dbReference>
<dbReference type="Pfam" id="PF04991">
    <property type="entry name" value="LicD"/>
    <property type="match status" value="1"/>
</dbReference>
<dbReference type="PANTHER" id="PTHR43404">
    <property type="entry name" value="LIPOPOLYSACCHARIDE CHOLINEPHOSPHOTRANSFERASE LICD"/>
    <property type="match status" value="1"/>
</dbReference>
<dbReference type="AlphaFoldDB" id="A0A1M5MTL1"/>
<evidence type="ECO:0000313" key="3">
    <source>
        <dbReference type="Proteomes" id="UP000184522"/>
    </source>
</evidence>
<organism evidence="2 3">
    <name type="scientific">Winogradskyella jejuensis</name>
    <dbReference type="NCBI Taxonomy" id="1089305"/>
    <lineage>
        <taxon>Bacteria</taxon>
        <taxon>Pseudomonadati</taxon>
        <taxon>Bacteroidota</taxon>
        <taxon>Flavobacteriia</taxon>
        <taxon>Flavobacteriales</taxon>
        <taxon>Flavobacteriaceae</taxon>
        <taxon>Winogradskyella</taxon>
    </lineage>
</organism>
<feature type="domain" description="LicD/FKTN/FKRP nucleotidyltransferase" evidence="1">
    <location>
        <begin position="24"/>
        <end position="242"/>
    </location>
</feature>
<name>A0A1M5MTL1_9FLAO</name>
<dbReference type="EMBL" id="FQWS01000001">
    <property type="protein sequence ID" value="SHG80537.1"/>
    <property type="molecule type" value="Genomic_DNA"/>
</dbReference>
<evidence type="ECO:0000313" key="2">
    <source>
        <dbReference type="EMBL" id="SHG80537.1"/>
    </source>
</evidence>
<proteinExistence type="predicted"/>
<dbReference type="GO" id="GO:0009100">
    <property type="term" value="P:glycoprotein metabolic process"/>
    <property type="evidence" value="ECO:0007669"/>
    <property type="project" value="UniProtKB-ARBA"/>
</dbReference>
<gene>
    <name evidence="2" type="ORF">SAMN05444148_0990</name>
</gene>
<keyword evidence="2" id="KW-0808">Transferase</keyword>
<accession>A0A1M5MTL1</accession>
<sequence>MTENELKSIHSKLIVIAEYFDNFCKENDIEYYLMGGTALGAIRHKGFIPWDDDYDTFMDYANYTRFKQVVKEKLDTNQYYFQEEDTEEFPLFFSKLRMNNTTYIEKDSVGRDMHHGLFLDIMCLNNTYKNKSLRYLQYIAARAVNAKALAKKGYLTQSRSKIVALRLAKVLISSSVKKILLRFIRRLNNKDTEYIGHFFGRAPFKRTSFKRSLIGEGKYVKFETLSLPVFYSVEEYLRVRYGDKFMEMPSQEVKDLYPSHAYIVDLNNNYSKYMQK</sequence>
<dbReference type="PANTHER" id="PTHR43404:SF2">
    <property type="entry name" value="LIPOPOLYSACCHARIDE CHOLINEPHOSPHOTRANSFERASE LICD"/>
    <property type="match status" value="1"/>
</dbReference>